<dbReference type="AlphaFoldDB" id="A0A0M0JGB5"/>
<dbReference type="Pfam" id="PF01743">
    <property type="entry name" value="PolyA_pol"/>
    <property type="match status" value="1"/>
</dbReference>
<dbReference type="SUPFAM" id="SSF81301">
    <property type="entry name" value="Nucleotidyltransferase"/>
    <property type="match status" value="1"/>
</dbReference>
<dbReference type="GO" id="GO:0003723">
    <property type="term" value="F:RNA binding"/>
    <property type="evidence" value="ECO:0007669"/>
    <property type="project" value="UniProtKB-KW"/>
</dbReference>
<comment type="caution">
    <text evidence="6">The sequence shown here is derived from an EMBL/GenBank/DDBJ whole genome shotgun (WGS) entry which is preliminary data.</text>
</comment>
<dbReference type="Proteomes" id="UP000037460">
    <property type="component" value="Unassembled WGS sequence"/>
</dbReference>
<dbReference type="InterPro" id="IPR043519">
    <property type="entry name" value="NT_sf"/>
</dbReference>
<protein>
    <recommendedName>
        <fullName evidence="5">Poly A polymerase head domain-containing protein</fullName>
    </recommendedName>
</protein>
<keyword evidence="7" id="KW-1185">Reference proteome</keyword>
<sequence length="177" mass="19621">MQSESEAQVAHGSALPAELISRVPPSEKLILNFVLSYIEAERLPAQLLVNGGYVRDLLLGKKPDDLDLSLCLRACAAEVTFDSVMKGIEAFVNRRPDLNVSSVNVTTILSDTSKDKNVDTAKAHLLVGSPPERIEVDFMPTIGEEQYDEFDRVPLRDVRGTAEQDALRRELSDIRTR</sequence>
<gene>
    <name evidence="6" type="ORF">Ctob_009250</name>
</gene>
<organism evidence="6 7">
    <name type="scientific">Chrysochromulina tobinii</name>
    <dbReference type="NCBI Taxonomy" id="1460289"/>
    <lineage>
        <taxon>Eukaryota</taxon>
        <taxon>Haptista</taxon>
        <taxon>Haptophyta</taxon>
        <taxon>Prymnesiophyceae</taxon>
        <taxon>Prymnesiales</taxon>
        <taxon>Chrysochromulinaceae</taxon>
        <taxon>Chrysochromulina</taxon>
    </lineage>
</organism>
<dbReference type="PANTHER" id="PTHR13734">
    <property type="entry name" value="TRNA-NUCLEOTIDYLTRANSFERASE"/>
    <property type="match status" value="1"/>
</dbReference>
<evidence type="ECO:0000256" key="2">
    <source>
        <dbReference type="ARBA" id="ARBA00022679"/>
    </source>
</evidence>
<evidence type="ECO:0000313" key="6">
    <source>
        <dbReference type="EMBL" id="KOO25283.1"/>
    </source>
</evidence>
<evidence type="ECO:0000256" key="1">
    <source>
        <dbReference type="ARBA" id="ARBA00007265"/>
    </source>
</evidence>
<evidence type="ECO:0000256" key="4">
    <source>
        <dbReference type="RuleBase" id="RU003953"/>
    </source>
</evidence>
<accession>A0A0M0JGB5</accession>
<proteinExistence type="inferred from homology"/>
<dbReference type="GO" id="GO:0001680">
    <property type="term" value="P:tRNA 3'-terminal CCA addition"/>
    <property type="evidence" value="ECO:0007669"/>
    <property type="project" value="TreeGrafter"/>
</dbReference>
<keyword evidence="3 4" id="KW-0694">RNA-binding</keyword>
<dbReference type="GO" id="GO:0052929">
    <property type="term" value="F:ATP:3'-cytidine-cytidine-tRNA adenylyltransferase activity"/>
    <property type="evidence" value="ECO:0007669"/>
    <property type="project" value="TreeGrafter"/>
</dbReference>
<name>A0A0M0JGB5_9EUKA</name>
<feature type="domain" description="Poly A polymerase head" evidence="5">
    <location>
        <begin position="49"/>
        <end position="171"/>
    </location>
</feature>
<reference evidence="7" key="1">
    <citation type="journal article" date="2015" name="PLoS Genet.">
        <title>Genome Sequence and Transcriptome Analyses of Chrysochromulina tobin: Metabolic Tools for Enhanced Algal Fitness in the Prominent Order Prymnesiales (Haptophyceae).</title>
        <authorList>
            <person name="Hovde B.T."/>
            <person name="Deodato C.R."/>
            <person name="Hunsperger H.M."/>
            <person name="Ryken S.A."/>
            <person name="Yost W."/>
            <person name="Jha R.K."/>
            <person name="Patterson J."/>
            <person name="Monnat R.J. Jr."/>
            <person name="Barlow S.B."/>
            <person name="Starkenburg S.R."/>
            <person name="Cattolico R.A."/>
        </authorList>
    </citation>
    <scope>NUCLEOTIDE SEQUENCE</scope>
    <source>
        <strain evidence="7">CCMP291</strain>
    </source>
</reference>
<dbReference type="Gene3D" id="3.30.460.10">
    <property type="entry name" value="Beta Polymerase, domain 2"/>
    <property type="match status" value="1"/>
</dbReference>
<dbReference type="OrthoDB" id="445712at2759"/>
<comment type="similarity">
    <text evidence="1 4">Belongs to the tRNA nucleotidyltransferase/poly(A) polymerase family.</text>
</comment>
<dbReference type="PANTHER" id="PTHR13734:SF5">
    <property type="entry name" value="CCA TRNA NUCLEOTIDYLTRANSFERASE, MITOCHONDRIAL"/>
    <property type="match status" value="1"/>
</dbReference>
<evidence type="ECO:0000256" key="3">
    <source>
        <dbReference type="ARBA" id="ARBA00022884"/>
    </source>
</evidence>
<dbReference type="GO" id="GO:0052927">
    <property type="term" value="F:CC tRNA cytidylyltransferase activity"/>
    <property type="evidence" value="ECO:0007669"/>
    <property type="project" value="TreeGrafter"/>
</dbReference>
<dbReference type="EMBL" id="JWZX01002996">
    <property type="protein sequence ID" value="KOO25283.1"/>
    <property type="molecule type" value="Genomic_DNA"/>
</dbReference>
<evidence type="ECO:0000259" key="5">
    <source>
        <dbReference type="Pfam" id="PF01743"/>
    </source>
</evidence>
<evidence type="ECO:0000313" key="7">
    <source>
        <dbReference type="Proteomes" id="UP000037460"/>
    </source>
</evidence>
<dbReference type="InterPro" id="IPR002646">
    <property type="entry name" value="PolA_pol_head_dom"/>
</dbReference>
<keyword evidence="2 4" id="KW-0808">Transferase</keyword>